<accession>A0A1H3N7S1</accession>
<dbReference type="SUPFAM" id="SSF52540">
    <property type="entry name" value="P-loop containing nucleoside triphosphate hydrolases"/>
    <property type="match status" value="1"/>
</dbReference>
<keyword evidence="8 15" id="KW-0067">ATP-binding</keyword>
<dbReference type="PANTHER" id="PTHR22683">
    <property type="entry name" value="SPORULATION PROTEIN RELATED"/>
    <property type="match status" value="1"/>
</dbReference>
<evidence type="ECO:0000256" key="15">
    <source>
        <dbReference type="PROSITE-ProRule" id="PRU00289"/>
    </source>
</evidence>
<feature type="transmembrane region" description="Helical" evidence="16">
    <location>
        <begin position="56"/>
        <end position="80"/>
    </location>
</feature>
<dbReference type="Gene3D" id="1.10.10.10">
    <property type="entry name" value="Winged helix-like DNA-binding domain superfamily/Winged helix DNA-binding domain"/>
    <property type="match status" value="1"/>
</dbReference>
<dbReference type="InterPro" id="IPR002543">
    <property type="entry name" value="FtsK_dom"/>
</dbReference>
<comment type="subunit">
    <text evidence="14">Homohexamer. Forms a ring that surrounds DNA.</text>
</comment>
<proteinExistence type="inferred from homology"/>
<keyword evidence="11 16" id="KW-0472">Membrane</keyword>
<evidence type="ECO:0000256" key="1">
    <source>
        <dbReference type="ARBA" id="ARBA00004651"/>
    </source>
</evidence>
<evidence type="ECO:0000256" key="2">
    <source>
        <dbReference type="ARBA" id="ARBA00006474"/>
    </source>
</evidence>
<evidence type="ECO:0000256" key="10">
    <source>
        <dbReference type="ARBA" id="ARBA00023125"/>
    </source>
</evidence>
<evidence type="ECO:0000256" key="14">
    <source>
        <dbReference type="ARBA" id="ARBA00025923"/>
    </source>
</evidence>
<dbReference type="SMART" id="SM00843">
    <property type="entry name" value="Ftsk_gamma"/>
    <property type="match status" value="1"/>
</dbReference>
<dbReference type="PANTHER" id="PTHR22683:SF41">
    <property type="entry name" value="DNA TRANSLOCASE FTSK"/>
    <property type="match status" value="1"/>
</dbReference>
<evidence type="ECO:0000256" key="9">
    <source>
        <dbReference type="ARBA" id="ARBA00022989"/>
    </source>
</evidence>
<feature type="binding site" evidence="15">
    <location>
        <begin position="448"/>
        <end position="455"/>
    </location>
    <ligand>
        <name>ATP</name>
        <dbReference type="ChEBI" id="CHEBI:30616"/>
    </ligand>
</feature>
<dbReference type="GO" id="GO:0051301">
    <property type="term" value="P:cell division"/>
    <property type="evidence" value="ECO:0007669"/>
    <property type="project" value="UniProtKB-KW"/>
</dbReference>
<comment type="similarity">
    <text evidence="2">Belongs to the FtsK/SpoIIIE/SftA family.</text>
</comment>
<dbReference type="RefSeq" id="WP_091728173.1">
    <property type="nucleotide sequence ID" value="NZ_FNQE01000009.1"/>
</dbReference>
<dbReference type="InterPro" id="IPR041027">
    <property type="entry name" value="FtsK_alpha"/>
</dbReference>
<organism evidence="18 19">
    <name type="scientific">Proteiniborus ethanoligenes</name>
    <dbReference type="NCBI Taxonomy" id="415015"/>
    <lineage>
        <taxon>Bacteria</taxon>
        <taxon>Bacillati</taxon>
        <taxon>Bacillota</taxon>
        <taxon>Clostridia</taxon>
        <taxon>Eubacteriales</taxon>
        <taxon>Proteiniborus</taxon>
    </lineage>
</organism>
<sequence length="763" mass="83904">MAKAKIRKKTSNSDRGKRNVKIEIIGIIIISIGLLSLISMYSKSTGFFGAAIRKTLITLFGLGSYFFPIIIVLIGLLFILNKKAYFKRFLTVIISYISLLTIIDINFLTFVDGLSFLDRVKLSIDASDSAILSGKLATGGGVIGSSLSYVFLSLFGSIGSYIVIVTIIIISFLVFANISILKLAKVTIGKILITSKQKSDRVKESTRIENKEKETVDHLKYADNITIDNLVVKSEEAVNTTSSSDNDSKIRVLDYTKNNTDSKLLIEKKEDSLIDKEEQSIEISNTSEEVNYDNYQIPSIELLKDIKTNNKGTEKKEVLLNANKLIDTLSNFGIEAKVLQVSIGPSITRYEIQPAPGVKVSRIVSLTNDIALSLASSDIRMEAPIPGKSAIGIEVPNKHKAGVSLKEILQSKEYNNVDTLIPMALGKDIAGKPIVANIGKMPHLLIAGATGSGKSVCINTLIASILFKAKPDEVKLLLIDPKVVELSIYNGIPHLLIPVVTDPKKAAFSLNWAVQEMTKRYNLFAKNNVRDLESYNNKAINNSEMEKLPQLVIIIDELADLMMVSASEVEDYICRLAQMARAAGIHLIVATQRPSVDIITGTIKANIPSRISFAVSSQADSRTILDMGGAEKLLGKGDMLFYPVGESKPVRIQGAYISEEEINELVEYLKSQYSPNYEEKIVGEINNNFKVATDESDKLLPEAIEIVVDEGQASISLLQRRLKIGYARAARIIDEMEIRGVVGGYEGSKPRKVLVTKEELEMD</sequence>
<dbReference type="OrthoDB" id="9807790at2"/>
<keyword evidence="19" id="KW-1185">Reference proteome</keyword>
<dbReference type="STRING" id="415015.SAMN05660462_01047"/>
<dbReference type="Pfam" id="PF09397">
    <property type="entry name" value="FtsK_gamma"/>
    <property type="match status" value="1"/>
</dbReference>
<dbReference type="InterPro" id="IPR036388">
    <property type="entry name" value="WH-like_DNA-bd_sf"/>
</dbReference>
<comment type="function">
    <text evidence="13">Essential cell division protein that coordinates cell division and chromosome segregation. The N-terminus is involved in assembly of the cell-division machinery. The C-terminus functions as a DNA motor that moves dsDNA in an ATP-dependent manner towards the dif recombination site, which is located within the replication terminus region. Required for activation of the Xer recombinase, allowing activation of chromosome unlinking by recombination.</text>
</comment>
<feature type="domain" description="FtsK" evidence="17">
    <location>
        <begin position="431"/>
        <end position="622"/>
    </location>
</feature>
<dbReference type="Pfam" id="PF17854">
    <property type="entry name" value="FtsK_alpha"/>
    <property type="match status" value="1"/>
</dbReference>
<evidence type="ECO:0000256" key="6">
    <source>
        <dbReference type="ARBA" id="ARBA00022741"/>
    </source>
</evidence>
<keyword evidence="4" id="KW-0132">Cell division</keyword>
<evidence type="ECO:0000256" key="16">
    <source>
        <dbReference type="SAM" id="Phobius"/>
    </source>
</evidence>
<reference evidence="18 19" key="1">
    <citation type="submission" date="2016-10" db="EMBL/GenBank/DDBJ databases">
        <authorList>
            <person name="de Groot N.N."/>
        </authorList>
    </citation>
    <scope>NUCLEOTIDE SEQUENCE [LARGE SCALE GENOMIC DNA]</scope>
    <source>
        <strain evidence="18 19">DSM 21650</strain>
    </source>
</reference>
<dbReference type="Gene3D" id="3.30.980.40">
    <property type="match status" value="1"/>
</dbReference>
<comment type="subcellular location">
    <subcellularLocation>
        <location evidence="1">Cell membrane</location>
        <topology evidence="1">Multi-pass membrane protein</topology>
    </subcellularLocation>
</comment>
<feature type="transmembrane region" description="Helical" evidence="16">
    <location>
        <begin position="89"/>
        <end position="111"/>
    </location>
</feature>
<evidence type="ECO:0000256" key="4">
    <source>
        <dbReference type="ARBA" id="ARBA00022618"/>
    </source>
</evidence>
<keyword evidence="9 16" id="KW-1133">Transmembrane helix</keyword>
<dbReference type="SUPFAM" id="SSF46785">
    <property type="entry name" value="Winged helix' DNA-binding domain"/>
    <property type="match status" value="1"/>
</dbReference>
<dbReference type="Proteomes" id="UP000198625">
    <property type="component" value="Unassembled WGS sequence"/>
</dbReference>
<gene>
    <name evidence="18" type="ORF">SAMN05660462_01047</name>
</gene>
<dbReference type="InterPro" id="IPR050206">
    <property type="entry name" value="FtsK/SpoIIIE/SftA"/>
</dbReference>
<evidence type="ECO:0000256" key="7">
    <source>
        <dbReference type="ARBA" id="ARBA00022829"/>
    </source>
</evidence>
<evidence type="ECO:0000313" key="18">
    <source>
        <dbReference type="EMBL" id="SDY84922.1"/>
    </source>
</evidence>
<keyword evidence="3" id="KW-1003">Cell membrane</keyword>
<keyword evidence="12" id="KW-0131">Cell cycle</keyword>
<dbReference type="InterPro" id="IPR018541">
    <property type="entry name" value="Ftsk_gamma"/>
</dbReference>
<evidence type="ECO:0000256" key="12">
    <source>
        <dbReference type="ARBA" id="ARBA00023306"/>
    </source>
</evidence>
<keyword evidence="5 16" id="KW-0812">Transmembrane</keyword>
<dbReference type="GO" id="GO:0005524">
    <property type="term" value="F:ATP binding"/>
    <property type="evidence" value="ECO:0007669"/>
    <property type="project" value="UniProtKB-UniRule"/>
</dbReference>
<evidence type="ECO:0000256" key="8">
    <source>
        <dbReference type="ARBA" id="ARBA00022840"/>
    </source>
</evidence>
<protein>
    <submittedName>
        <fullName evidence="18">DNA translocase FtsK</fullName>
    </submittedName>
</protein>
<dbReference type="InterPro" id="IPR003593">
    <property type="entry name" value="AAA+_ATPase"/>
</dbReference>
<dbReference type="SMART" id="SM00382">
    <property type="entry name" value="AAA"/>
    <property type="match status" value="1"/>
</dbReference>
<evidence type="ECO:0000256" key="11">
    <source>
        <dbReference type="ARBA" id="ARBA00023136"/>
    </source>
</evidence>
<dbReference type="PROSITE" id="PS50901">
    <property type="entry name" value="FTSK"/>
    <property type="match status" value="1"/>
</dbReference>
<dbReference type="EMBL" id="FNQE01000009">
    <property type="protein sequence ID" value="SDY84922.1"/>
    <property type="molecule type" value="Genomic_DNA"/>
</dbReference>
<evidence type="ECO:0000256" key="3">
    <source>
        <dbReference type="ARBA" id="ARBA00022475"/>
    </source>
</evidence>
<dbReference type="InterPro" id="IPR036390">
    <property type="entry name" value="WH_DNA-bd_sf"/>
</dbReference>
<dbReference type="GO" id="GO:0005886">
    <property type="term" value="C:plasma membrane"/>
    <property type="evidence" value="ECO:0007669"/>
    <property type="project" value="UniProtKB-SubCell"/>
</dbReference>
<dbReference type="GO" id="GO:0003677">
    <property type="term" value="F:DNA binding"/>
    <property type="evidence" value="ECO:0007669"/>
    <property type="project" value="UniProtKB-KW"/>
</dbReference>
<evidence type="ECO:0000259" key="17">
    <source>
        <dbReference type="PROSITE" id="PS50901"/>
    </source>
</evidence>
<keyword evidence="6 15" id="KW-0547">Nucleotide-binding</keyword>
<keyword evidence="7" id="KW-0159">Chromosome partition</keyword>
<dbReference type="GO" id="GO:0007059">
    <property type="term" value="P:chromosome segregation"/>
    <property type="evidence" value="ECO:0007669"/>
    <property type="project" value="UniProtKB-KW"/>
</dbReference>
<dbReference type="InterPro" id="IPR025199">
    <property type="entry name" value="FtsK_4TM"/>
</dbReference>
<dbReference type="Pfam" id="PF13491">
    <property type="entry name" value="FtsK_4TM"/>
    <property type="match status" value="1"/>
</dbReference>
<evidence type="ECO:0000313" key="19">
    <source>
        <dbReference type="Proteomes" id="UP000198625"/>
    </source>
</evidence>
<keyword evidence="10" id="KW-0238">DNA-binding</keyword>
<evidence type="ECO:0000256" key="13">
    <source>
        <dbReference type="ARBA" id="ARBA00024986"/>
    </source>
</evidence>
<dbReference type="Pfam" id="PF01580">
    <property type="entry name" value="FtsK_SpoIIIE"/>
    <property type="match status" value="1"/>
</dbReference>
<feature type="transmembrane region" description="Helical" evidence="16">
    <location>
        <begin position="149"/>
        <end position="175"/>
    </location>
</feature>
<dbReference type="Gene3D" id="3.40.50.300">
    <property type="entry name" value="P-loop containing nucleotide triphosphate hydrolases"/>
    <property type="match status" value="1"/>
</dbReference>
<feature type="transmembrane region" description="Helical" evidence="16">
    <location>
        <begin position="20"/>
        <end position="41"/>
    </location>
</feature>
<dbReference type="InterPro" id="IPR027417">
    <property type="entry name" value="P-loop_NTPase"/>
</dbReference>
<name>A0A1H3N7S1_9FIRM</name>
<evidence type="ECO:0000256" key="5">
    <source>
        <dbReference type="ARBA" id="ARBA00022692"/>
    </source>
</evidence>
<dbReference type="AlphaFoldDB" id="A0A1H3N7S1"/>